<dbReference type="PROSITE" id="PS51318">
    <property type="entry name" value="TAT"/>
    <property type="match status" value="1"/>
</dbReference>
<dbReference type="InterPro" id="IPR051313">
    <property type="entry name" value="Bact_iron-sidero_bind"/>
</dbReference>
<dbReference type="PANTHER" id="PTHR30532">
    <property type="entry name" value="IRON III DICITRATE-BINDING PERIPLASMIC PROTEIN"/>
    <property type="match status" value="1"/>
</dbReference>
<name>A0A1C3U287_9HYPH</name>
<dbReference type="Pfam" id="PF01497">
    <property type="entry name" value="Peripla_BP_2"/>
    <property type="match status" value="1"/>
</dbReference>
<keyword evidence="4" id="KW-0406">Ion transport</keyword>
<gene>
    <name evidence="7" type="ORF">GA0061103_1387</name>
</gene>
<feature type="domain" description="Fe/B12 periplasmic-binding" evidence="6">
    <location>
        <begin position="36"/>
        <end position="297"/>
    </location>
</feature>
<comment type="similarity">
    <text evidence="2">Belongs to the bacterial solute-binding protein 8 family.</text>
</comment>
<dbReference type="InterPro" id="IPR006311">
    <property type="entry name" value="TAT_signal"/>
</dbReference>
<organism evidence="7 8">
    <name type="scientific">Rhizobium multihospitium</name>
    <dbReference type="NCBI Taxonomy" id="410764"/>
    <lineage>
        <taxon>Bacteria</taxon>
        <taxon>Pseudomonadati</taxon>
        <taxon>Pseudomonadota</taxon>
        <taxon>Alphaproteobacteria</taxon>
        <taxon>Hyphomicrobiales</taxon>
        <taxon>Rhizobiaceae</taxon>
        <taxon>Rhizobium/Agrobacterium group</taxon>
        <taxon>Rhizobium</taxon>
    </lineage>
</organism>
<evidence type="ECO:0000313" key="7">
    <source>
        <dbReference type="EMBL" id="SCB09610.1"/>
    </source>
</evidence>
<evidence type="ECO:0000256" key="1">
    <source>
        <dbReference type="ARBA" id="ARBA00004196"/>
    </source>
</evidence>
<dbReference type="SUPFAM" id="SSF53807">
    <property type="entry name" value="Helical backbone' metal receptor"/>
    <property type="match status" value="1"/>
</dbReference>
<dbReference type="PROSITE" id="PS50983">
    <property type="entry name" value="FE_B12_PBP"/>
    <property type="match status" value="1"/>
</dbReference>
<dbReference type="RefSeq" id="WP_092706523.1">
    <property type="nucleotide sequence ID" value="NZ_FMAG01000001.1"/>
</dbReference>
<evidence type="ECO:0000313" key="8">
    <source>
        <dbReference type="Proteomes" id="UP000199101"/>
    </source>
</evidence>
<accession>A0A1C3U287</accession>
<dbReference type="OrthoDB" id="8370650at2"/>
<evidence type="ECO:0000256" key="3">
    <source>
        <dbReference type="ARBA" id="ARBA00022448"/>
    </source>
</evidence>
<keyword evidence="4" id="KW-0410">Iron transport</keyword>
<dbReference type="PRINTS" id="PR01715">
    <property type="entry name" value="FERRIBNDNGPP"/>
</dbReference>
<evidence type="ECO:0000256" key="4">
    <source>
        <dbReference type="ARBA" id="ARBA00022496"/>
    </source>
</evidence>
<dbReference type="Gene3D" id="3.40.50.1980">
    <property type="entry name" value="Nitrogenase molybdenum iron protein domain"/>
    <property type="match status" value="2"/>
</dbReference>
<dbReference type="GO" id="GO:0030288">
    <property type="term" value="C:outer membrane-bounded periplasmic space"/>
    <property type="evidence" value="ECO:0007669"/>
    <property type="project" value="TreeGrafter"/>
</dbReference>
<dbReference type="EMBL" id="FMAG01000001">
    <property type="protein sequence ID" value="SCB09610.1"/>
    <property type="molecule type" value="Genomic_DNA"/>
</dbReference>
<evidence type="ECO:0000256" key="5">
    <source>
        <dbReference type="ARBA" id="ARBA00022729"/>
    </source>
</evidence>
<evidence type="ECO:0000256" key="2">
    <source>
        <dbReference type="ARBA" id="ARBA00008814"/>
    </source>
</evidence>
<dbReference type="AlphaFoldDB" id="A0A1C3U287"/>
<keyword evidence="3" id="KW-0813">Transport</keyword>
<dbReference type="PANTHER" id="PTHR30532:SF1">
    <property type="entry name" value="IRON(3+)-HYDROXAMATE-BINDING PROTEIN FHUD"/>
    <property type="match status" value="1"/>
</dbReference>
<reference evidence="8" key="1">
    <citation type="submission" date="2016-08" db="EMBL/GenBank/DDBJ databases">
        <authorList>
            <person name="Varghese N."/>
            <person name="Submissions Spin"/>
        </authorList>
    </citation>
    <scope>NUCLEOTIDE SEQUENCE [LARGE SCALE GENOMIC DNA]</scope>
    <source>
        <strain evidence="8">HAMBI 2975</strain>
    </source>
</reference>
<protein>
    <submittedName>
        <fullName evidence="7">Iron complex transport system substrate-binding protein</fullName>
    </submittedName>
</protein>
<keyword evidence="5" id="KW-0732">Signal</keyword>
<dbReference type="GO" id="GO:1901678">
    <property type="term" value="P:iron coordination entity transport"/>
    <property type="evidence" value="ECO:0007669"/>
    <property type="project" value="UniProtKB-ARBA"/>
</dbReference>
<dbReference type="Proteomes" id="UP000199101">
    <property type="component" value="Unassembled WGS sequence"/>
</dbReference>
<evidence type="ECO:0000259" key="6">
    <source>
        <dbReference type="PROSITE" id="PS50983"/>
    </source>
</evidence>
<dbReference type="STRING" id="410764.GA0061103_1387"/>
<keyword evidence="8" id="KW-1185">Reference proteome</keyword>
<comment type="subcellular location">
    <subcellularLocation>
        <location evidence="1">Cell envelope</location>
    </subcellularLocation>
</comment>
<proteinExistence type="inferred from homology"/>
<keyword evidence="4" id="KW-0408">Iron</keyword>
<sequence length="297" mass="31826">MTAGNAHKLSRRQFLAMAGAGATAGLTPARAATSPRVATLDWAILETLLAIGANVVAGTELLQFRDVAVTPIIPAGVADLGLRGTPNFEVLYSARPDLIFNSNFYAWADDRMRLIAPVESHAIYQPGASPYQRSEQATLAIGERLGLTTGRALVDATREKLEAYRASFSKGDHRPILPINLGDARHFRVFGSDSMFGEVLTRTGLTNAWPDLTSYSATAPVGIERLAAMPDAWIVLIPPHPAEALAELQQSAFWNALPPVRQGRVLMLGSINPYGALSAAERFADLLAGGLNRAWNG</sequence>
<dbReference type="InterPro" id="IPR002491">
    <property type="entry name" value="ABC_transptr_periplasmic_BD"/>
</dbReference>